<feature type="domain" description="Peptidase M16 N-terminal" evidence="2">
    <location>
        <begin position="113"/>
        <end position="202"/>
    </location>
</feature>
<feature type="compositionally biased region" description="Basic and acidic residues" evidence="1">
    <location>
        <begin position="678"/>
        <end position="695"/>
    </location>
</feature>
<dbReference type="SUPFAM" id="SSF63411">
    <property type="entry name" value="LuxS/MPP-like metallohydrolase"/>
    <property type="match status" value="3"/>
</dbReference>
<comment type="caution">
    <text evidence="4">The sequence shown here is derived from an EMBL/GenBank/DDBJ whole genome shotgun (WGS) entry which is preliminary data.</text>
</comment>
<feature type="domain" description="Peptidase M16 C-terminal" evidence="3">
    <location>
        <begin position="258"/>
        <end position="416"/>
    </location>
</feature>
<feature type="compositionally biased region" description="Low complexity" evidence="1">
    <location>
        <begin position="350"/>
        <end position="362"/>
    </location>
</feature>
<dbReference type="GO" id="GO:0046872">
    <property type="term" value="F:metal ion binding"/>
    <property type="evidence" value="ECO:0007669"/>
    <property type="project" value="InterPro"/>
</dbReference>
<protein>
    <submittedName>
        <fullName evidence="4">Peptidase M16 inactive domain-containing protein</fullName>
    </submittedName>
</protein>
<reference evidence="4 5" key="1">
    <citation type="submission" date="2014-07" db="EMBL/GenBank/DDBJ databases">
        <authorList>
            <person name="Sibley D."/>
            <person name="Venepally P."/>
            <person name="Karamycheva S."/>
            <person name="Hadjithomas M."/>
            <person name="Khan A."/>
            <person name="Brunk B."/>
            <person name="Roos D."/>
            <person name="Caler E."/>
            <person name="Lorenzi H."/>
        </authorList>
    </citation>
    <scope>NUCLEOTIDE SEQUENCE [LARGE SCALE GENOMIC DNA]</scope>
    <source>
        <strain evidence="4 5">FOU</strain>
    </source>
</reference>
<evidence type="ECO:0000313" key="5">
    <source>
        <dbReference type="Proteomes" id="UP000028838"/>
    </source>
</evidence>
<name>A0A086K3W4_TOXGO</name>
<dbReference type="Proteomes" id="UP000028838">
    <property type="component" value="Unassembled WGS sequence"/>
</dbReference>
<evidence type="ECO:0000256" key="1">
    <source>
        <dbReference type="SAM" id="MobiDB-lite"/>
    </source>
</evidence>
<accession>A0A086K3W4</accession>
<dbReference type="Pfam" id="PF00675">
    <property type="entry name" value="Peptidase_M16"/>
    <property type="match status" value="1"/>
</dbReference>
<dbReference type="InterPro" id="IPR011765">
    <property type="entry name" value="Pept_M16_N"/>
</dbReference>
<feature type="region of interest" description="Disordered" evidence="1">
    <location>
        <begin position="449"/>
        <end position="479"/>
    </location>
</feature>
<dbReference type="VEuPathDB" id="ToxoDB:TGFOU_214490"/>
<evidence type="ECO:0000259" key="3">
    <source>
        <dbReference type="Pfam" id="PF05193"/>
    </source>
</evidence>
<dbReference type="OrthoDB" id="330616at2759"/>
<dbReference type="FunFam" id="3.30.830.10:FF:000015">
    <property type="entry name" value="Putative zinc metalloprotease"/>
    <property type="match status" value="1"/>
</dbReference>
<feature type="region of interest" description="Disordered" evidence="1">
    <location>
        <begin position="1294"/>
        <end position="1353"/>
    </location>
</feature>
<dbReference type="InterPro" id="IPR007863">
    <property type="entry name" value="Peptidase_M16_C"/>
</dbReference>
<sequence length="1353" mass="148951">MALSPQESPTSSEVVDLSAVVSPAAVSGAGEDAALRPATPSVCTPCCVCRGSAKAEGEGGNSAEALGFQLVQHFSLKTICIREWKCMQTGVRVLLCRIASPLCNLYATLPTEAHTDEGLPHTLEHLVFLGSRRFPYKGVLDFLANRCLSQGTNAWTATDHTTYTLTTAGSEGLLNLLPVYLDHLMIPTLHDNAFKTEVHHLTQNAGSAGVVYSEMEARERQASSVLYRKLVELVYPGDSGYRYETGGLMEQIRRTSNARVREYHKNFYKWSNLSLIVTGLVEATSLLDTVRRSIKQIEEVKTLPAPPALSACPELDAQIAKAVGPPEHGERPLAFSGERPWTDDRNVRLPASPSSPQSSSPAFHRVYFPADDAESGRVALAWRGPAWKDALGREVVDILGSYLSEGNVAPLQRELVQCDDPVCATVDFSSENFRETSFFLEAADVRLEGRRGGERESEKETRENACKKQKREEDKAEEERLAENRELEAVGKRIQEIIAREAEGPLDLARLRMLLRRELLQFYRALETNPHDTMAELLNEYIVNHRHAEDLQSFLNLAGVVNSLAEQPETFWRGELRRWFLNSSSAFPAGVACYPSTSLASKLHAEDQAREARLRESVGEAQLAKLAATVEEIKLQQKQPPPKDVLLSVPVASIDKVVLPDKAPLSNFDDPRDEEELREGTREERKEKGDAKRGGETTCQTGGEEAKKRGEDVLSRLPFPVQLDAQATEFVQIKLLSRIPENLSPHERRALLLLADLVFECDVLFPAALAEVLHVQPSCSPCSSAGSSSNAGECVASERQNAVDVAGYVRVSYEQLTRLVFEHATSSSAGLGFHAESGAGAGSASLMYDLFSLSITAPVDRYFQATALLFGVLCGLQIEAARVSVHLKRHLKQLVRKKRSAKFLVQQLETSLRYRRGAVPNSCGWGQQLATMKRMQKDLAHATQTLITVYRHLFQQLAFGVHIVADVAQFPAGWEKPWRDLQALLAARPMLLDLPLAGEKREKTESRLNEKTPDGETEKDKEPWGKKKKFAAIAKVLGVRPSACDNVFAEPETQSGRGKMQEEETRIACGIGSSDAGHVLVSVKGPVGYGEKNKDLAAIMVMAECCSMMEGLLFRTVRGAGFAYGCDFAYFPWQGQLTLRLSPATNPAAAVKAVVEEFRSRVQASTASGTRIFSDEEIVAGKCGTLFSIVSREETQSCQAAQSLIWPLRGQTRDENRRLLDAVANTTAEEVEAVARVYLHSVVVALTGSDEERERVGGTVCIVTNKKKAEGTVKDLEAAGVRVTLVHTEHTLRQLQLGEGDTLSDLGEEEEDEEEGEDEDEDEDEDEEEEGDEEDDEDACCGGEREHDAQCHH</sequence>
<dbReference type="EMBL" id="AEYH02002438">
    <property type="protein sequence ID" value="KFG39082.1"/>
    <property type="molecule type" value="Genomic_DNA"/>
</dbReference>
<feature type="compositionally biased region" description="Basic and acidic residues" evidence="1">
    <location>
        <begin position="1343"/>
        <end position="1353"/>
    </location>
</feature>
<dbReference type="InterPro" id="IPR011249">
    <property type="entry name" value="Metalloenz_LuxS/M16"/>
</dbReference>
<feature type="region of interest" description="Disordered" evidence="1">
    <location>
        <begin position="1001"/>
        <end position="1023"/>
    </location>
</feature>
<proteinExistence type="predicted"/>
<evidence type="ECO:0000259" key="2">
    <source>
        <dbReference type="Pfam" id="PF00675"/>
    </source>
</evidence>
<organism evidence="4 5">
    <name type="scientific">Toxoplasma gondii FOU</name>
    <dbReference type="NCBI Taxonomy" id="943167"/>
    <lineage>
        <taxon>Eukaryota</taxon>
        <taxon>Sar</taxon>
        <taxon>Alveolata</taxon>
        <taxon>Apicomplexa</taxon>
        <taxon>Conoidasida</taxon>
        <taxon>Coccidia</taxon>
        <taxon>Eucoccidiorida</taxon>
        <taxon>Eimeriorina</taxon>
        <taxon>Sarcocystidae</taxon>
        <taxon>Toxoplasma</taxon>
    </lineage>
</organism>
<dbReference type="Pfam" id="PF05193">
    <property type="entry name" value="Peptidase_M16_C"/>
    <property type="match status" value="1"/>
</dbReference>
<dbReference type="Gene3D" id="3.30.830.10">
    <property type="entry name" value="Metalloenzyme, LuxS/M16 peptidase-like"/>
    <property type="match status" value="3"/>
</dbReference>
<dbReference type="PANTHER" id="PTHR43016:SF16">
    <property type="entry name" value="METALLOPROTEASE, PUTATIVE (AFU_ORTHOLOGUE AFUA_4G07610)-RELATED"/>
    <property type="match status" value="1"/>
</dbReference>
<feature type="region of interest" description="Disordered" evidence="1">
    <location>
        <begin position="326"/>
        <end position="363"/>
    </location>
</feature>
<evidence type="ECO:0000313" key="4">
    <source>
        <dbReference type="EMBL" id="KFG39082.1"/>
    </source>
</evidence>
<feature type="region of interest" description="Disordered" evidence="1">
    <location>
        <begin position="663"/>
        <end position="711"/>
    </location>
</feature>
<feature type="compositionally biased region" description="Acidic residues" evidence="1">
    <location>
        <begin position="1306"/>
        <end position="1339"/>
    </location>
</feature>
<gene>
    <name evidence="4" type="ORF">TGFOU_214490</name>
</gene>
<dbReference type="PANTHER" id="PTHR43016">
    <property type="entry name" value="PRESEQUENCE PROTEASE"/>
    <property type="match status" value="1"/>
</dbReference>